<dbReference type="EMBL" id="JASSZA010000023">
    <property type="protein sequence ID" value="KAK2082953.1"/>
    <property type="molecule type" value="Genomic_DNA"/>
</dbReference>
<evidence type="ECO:0000313" key="2">
    <source>
        <dbReference type="EMBL" id="KAK2082953.1"/>
    </source>
</evidence>
<evidence type="ECO:0000313" key="3">
    <source>
        <dbReference type="Proteomes" id="UP001266305"/>
    </source>
</evidence>
<keyword evidence="3" id="KW-1185">Reference proteome</keyword>
<proteinExistence type="predicted"/>
<reference evidence="2 3" key="1">
    <citation type="submission" date="2023-05" db="EMBL/GenBank/DDBJ databases">
        <title>B98-5 Cell Line De Novo Hybrid Assembly: An Optical Mapping Approach.</title>
        <authorList>
            <person name="Kananen K."/>
            <person name="Auerbach J.A."/>
            <person name="Kautto E."/>
            <person name="Blachly J.S."/>
        </authorList>
    </citation>
    <scope>NUCLEOTIDE SEQUENCE [LARGE SCALE GENOMIC DNA]</scope>
    <source>
        <strain evidence="2">B95-8</strain>
        <tissue evidence="2">Cell line</tissue>
    </source>
</reference>
<feature type="region of interest" description="Disordered" evidence="1">
    <location>
        <begin position="1"/>
        <end position="21"/>
    </location>
</feature>
<accession>A0ABQ9TDY8</accession>
<evidence type="ECO:0000256" key="1">
    <source>
        <dbReference type="SAM" id="MobiDB-lite"/>
    </source>
</evidence>
<sequence length="63" mass="7001">MEEYHRHCDERPPLPPSSARGSCRVVSQRRQPQEFGCGVLRVPVLSPGPGIRPARPVLPTQKS</sequence>
<protein>
    <submittedName>
        <fullName evidence="2">Uncharacterized protein</fullName>
    </submittedName>
</protein>
<dbReference type="Proteomes" id="UP001266305">
    <property type="component" value="Unassembled WGS sequence"/>
</dbReference>
<comment type="caution">
    <text evidence="2">The sequence shown here is derived from an EMBL/GenBank/DDBJ whole genome shotgun (WGS) entry which is preliminary data.</text>
</comment>
<name>A0ABQ9TDY8_SAGOE</name>
<organism evidence="2 3">
    <name type="scientific">Saguinus oedipus</name>
    <name type="common">Cotton-top tamarin</name>
    <name type="synonym">Oedipomidas oedipus</name>
    <dbReference type="NCBI Taxonomy" id="9490"/>
    <lineage>
        <taxon>Eukaryota</taxon>
        <taxon>Metazoa</taxon>
        <taxon>Chordata</taxon>
        <taxon>Craniata</taxon>
        <taxon>Vertebrata</taxon>
        <taxon>Euteleostomi</taxon>
        <taxon>Mammalia</taxon>
        <taxon>Eutheria</taxon>
        <taxon>Euarchontoglires</taxon>
        <taxon>Primates</taxon>
        <taxon>Haplorrhini</taxon>
        <taxon>Platyrrhini</taxon>
        <taxon>Cebidae</taxon>
        <taxon>Callitrichinae</taxon>
        <taxon>Saguinus</taxon>
    </lineage>
</organism>
<feature type="compositionally biased region" description="Basic and acidic residues" evidence="1">
    <location>
        <begin position="1"/>
        <end position="12"/>
    </location>
</feature>
<gene>
    <name evidence="2" type="ORF">P7K49_038189</name>
</gene>